<dbReference type="Gene3D" id="3.30.450.20">
    <property type="entry name" value="PAS domain"/>
    <property type="match status" value="1"/>
</dbReference>
<proteinExistence type="predicted"/>
<organism evidence="2 3">
    <name type="scientific">Methylophilus aquaticus</name>
    <dbReference type="NCBI Taxonomy" id="1971610"/>
    <lineage>
        <taxon>Bacteria</taxon>
        <taxon>Pseudomonadati</taxon>
        <taxon>Pseudomonadota</taxon>
        <taxon>Betaproteobacteria</taxon>
        <taxon>Nitrosomonadales</taxon>
        <taxon>Methylophilaceae</taxon>
        <taxon>Methylophilus</taxon>
    </lineage>
</organism>
<accession>A0ABT9JWE3</accession>
<evidence type="ECO:0000313" key="2">
    <source>
        <dbReference type="EMBL" id="MDP8568893.1"/>
    </source>
</evidence>
<keyword evidence="1" id="KW-1133">Transmembrane helix</keyword>
<keyword evidence="1" id="KW-0472">Membrane</keyword>
<comment type="caution">
    <text evidence="2">The sequence shown here is derived from an EMBL/GenBank/DDBJ whole genome shotgun (WGS) entry which is preliminary data.</text>
</comment>
<protein>
    <submittedName>
        <fullName evidence="2">Uncharacterized protein</fullName>
    </submittedName>
</protein>
<keyword evidence="1" id="KW-0812">Transmembrane</keyword>
<dbReference type="CDD" id="cd12914">
    <property type="entry name" value="PDC1_DGC_like"/>
    <property type="match status" value="1"/>
</dbReference>
<evidence type="ECO:0000256" key="1">
    <source>
        <dbReference type="SAM" id="Phobius"/>
    </source>
</evidence>
<dbReference type="EMBL" id="JAVCAP010000036">
    <property type="protein sequence ID" value="MDP8568893.1"/>
    <property type="molecule type" value="Genomic_DNA"/>
</dbReference>
<dbReference type="Proteomes" id="UP001225906">
    <property type="component" value="Unassembled WGS sequence"/>
</dbReference>
<feature type="transmembrane region" description="Helical" evidence="1">
    <location>
        <begin position="12"/>
        <end position="33"/>
    </location>
</feature>
<evidence type="ECO:0000313" key="3">
    <source>
        <dbReference type="Proteomes" id="UP001225906"/>
    </source>
</evidence>
<gene>
    <name evidence="2" type="ORF">Q9291_13665</name>
</gene>
<name>A0ABT9JWE3_9PROT</name>
<keyword evidence="3" id="KW-1185">Reference proteome</keyword>
<reference evidence="3" key="1">
    <citation type="journal article" date="2019" name="Int. J. Syst. Evol. Microbiol.">
        <title>The Global Catalogue of Microorganisms (GCM) 10K type strain sequencing project: providing services to taxonomists for standard genome sequencing and annotation.</title>
        <authorList>
            <consortium name="The Broad Institute Genomics Platform"/>
            <consortium name="The Broad Institute Genome Sequencing Center for Infectious Disease"/>
            <person name="Wu L."/>
            <person name="Ma J."/>
        </authorList>
    </citation>
    <scope>NUCLEOTIDE SEQUENCE [LARGE SCALE GENOMIC DNA]</scope>
    <source>
        <strain evidence="3">VKM B-3159</strain>
    </source>
</reference>
<sequence>MHKKIITRFALVQWIELVVALTLLGGLVAFNIYNEHAQVEANEHDRLITQAKVISKNIEFQFQGANQALLAIMQAIPEWQRSPELATNRLASMANVMPGIRGFGVIDAKGTLMYSNFPQYIGMNFSHRDYYKAVRQSPDAEMLYVSPPFKGMREYCHQPDTHDPRQARRVCWHRHNHT</sequence>